<dbReference type="PATRIC" id="fig|192952.21.peg.233"/>
<name>Q8Q0E5_METMA</name>
<organism evidence="2 3">
    <name type="scientific">Methanosarcina mazei (strain ATCC BAA-159 / DSM 3647 / Goe1 / Go1 / JCM 11833 / OCM 88)</name>
    <name type="common">Methanosarcina frisia</name>
    <dbReference type="NCBI Taxonomy" id="192952"/>
    <lineage>
        <taxon>Archaea</taxon>
        <taxon>Methanobacteriati</taxon>
        <taxon>Methanobacteriota</taxon>
        <taxon>Stenosarchaea group</taxon>
        <taxon>Methanomicrobia</taxon>
        <taxon>Methanosarcinales</taxon>
        <taxon>Methanosarcinaceae</taxon>
        <taxon>Methanosarcina</taxon>
    </lineage>
</organism>
<accession>Q8Q0E5</accession>
<sequence length="139" mass="16170">MVFYAGLKPYNQKKEEAALYIIGYFTVKEVIDFNLLSTEEREKYCKRCKNNAHIKRMEILGEEHLDDLVIIMGQKNGSKLLDKAIKISEKGSDSIGRNLHVVSKKMRPIFGFEGSIQRSRPREVKEEYVDKLKNLLFVE</sequence>
<dbReference type="eggNOG" id="arCOG07784">
    <property type="taxonomic scope" value="Archaea"/>
</dbReference>
<dbReference type="Pfam" id="PF18754">
    <property type="entry name" value="Nmad3"/>
    <property type="match status" value="1"/>
</dbReference>
<feature type="domain" description="Nucleotide modification associated" evidence="1">
    <location>
        <begin position="2"/>
        <end position="94"/>
    </location>
</feature>
<dbReference type="KEGG" id="mma:MM_0192"/>
<protein>
    <recommendedName>
        <fullName evidence="1">Nucleotide modification associated domain-containing protein</fullName>
    </recommendedName>
</protein>
<dbReference type="InterPro" id="IPR041135">
    <property type="entry name" value="Nmad3"/>
</dbReference>
<evidence type="ECO:0000313" key="2">
    <source>
        <dbReference type="EMBL" id="AAM29888.1"/>
    </source>
</evidence>
<dbReference type="EMBL" id="AE008384">
    <property type="protein sequence ID" value="AAM29888.1"/>
    <property type="molecule type" value="Genomic_DNA"/>
</dbReference>
<evidence type="ECO:0000313" key="3">
    <source>
        <dbReference type="Proteomes" id="UP000000595"/>
    </source>
</evidence>
<gene>
    <name evidence="2" type="ordered locus">MM_0192</name>
</gene>
<dbReference type="HOGENOM" id="CLU_089195_0_0_2"/>
<dbReference type="Proteomes" id="UP000000595">
    <property type="component" value="Chromosome"/>
</dbReference>
<dbReference type="AlphaFoldDB" id="Q8Q0E5"/>
<reference evidence="2 3" key="1">
    <citation type="journal article" date="2002" name="J. Mol. Microbiol. Biotechnol.">
        <title>The genome of Methanosarcina mazei: evidence for lateral gene transfer between Bacteria and Archaea.</title>
        <authorList>
            <person name="Deppenmeier U."/>
            <person name="Johann A."/>
            <person name="Hartsch T."/>
            <person name="Merkl R."/>
            <person name="Schmitz R.A."/>
            <person name="Martinez-Arias R."/>
            <person name="Henne A."/>
            <person name="Wiezer A."/>
            <person name="Baumer S."/>
            <person name="Jacobi C."/>
            <person name="Bruggemann H."/>
            <person name="Lienard T."/>
            <person name="Christmann A."/>
            <person name="Bomeke M."/>
            <person name="Steckel S."/>
            <person name="Bhattacharyya A."/>
            <person name="Lykidis A."/>
            <person name="Overbeek R."/>
            <person name="Klenk H.P."/>
            <person name="Gunsalus R.P."/>
            <person name="Fritz H.J."/>
            <person name="Gottschalk G."/>
        </authorList>
    </citation>
    <scope>NUCLEOTIDE SEQUENCE [LARGE SCALE GENOMIC DNA]</scope>
    <source>
        <strain evidence="3">ATCC BAA-159 / DSM 3647 / Goe1 / Go1 / JCM 11833 / OCM 88</strain>
    </source>
</reference>
<proteinExistence type="predicted"/>
<evidence type="ECO:0000259" key="1">
    <source>
        <dbReference type="Pfam" id="PF18754"/>
    </source>
</evidence>